<dbReference type="Proteomes" id="UP000429607">
    <property type="component" value="Unassembled WGS sequence"/>
</dbReference>
<feature type="signal peptide" evidence="1">
    <location>
        <begin position="1"/>
        <end position="29"/>
    </location>
</feature>
<dbReference type="Proteomes" id="UP000434957">
    <property type="component" value="Unassembled WGS sequence"/>
</dbReference>
<keyword evidence="6" id="KW-1185">Reference proteome</keyword>
<evidence type="ECO:0000313" key="4">
    <source>
        <dbReference type="EMBL" id="KAE9350573.1"/>
    </source>
</evidence>
<evidence type="ECO:0000313" key="3">
    <source>
        <dbReference type="EMBL" id="KAE9044816.1"/>
    </source>
</evidence>
<name>A0A6A3N4E4_9STRA</name>
<evidence type="ECO:0000256" key="1">
    <source>
        <dbReference type="SAM" id="SignalP"/>
    </source>
</evidence>
<organism evidence="2 7">
    <name type="scientific">Phytophthora rubi</name>
    <dbReference type="NCBI Taxonomy" id="129364"/>
    <lineage>
        <taxon>Eukaryota</taxon>
        <taxon>Sar</taxon>
        <taxon>Stramenopiles</taxon>
        <taxon>Oomycota</taxon>
        <taxon>Peronosporomycetes</taxon>
        <taxon>Peronosporales</taxon>
        <taxon>Peronosporaceae</taxon>
        <taxon>Phytophthora</taxon>
    </lineage>
</organism>
<dbReference type="Proteomes" id="UP000435112">
    <property type="component" value="Unassembled WGS sequence"/>
</dbReference>
<dbReference type="EMBL" id="QXFV01000229">
    <property type="protein sequence ID" value="KAE9044816.1"/>
    <property type="molecule type" value="Genomic_DNA"/>
</dbReference>
<evidence type="ECO:0000313" key="5">
    <source>
        <dbReference type="Proteomes" id="UP000429607"/>
    </source>
</evidence>
<dbReference type="AlphaFoldDB" id="A0A6A3N4E4"/>
<evidence type="ECO:0000313" key="2">
    <source>
        <dbReference type="EMBL" id="KAE9039110.1"/>
    </source>
</evidence>
<dbReference type="EMBL" id="QXFU01000244">
    <property type="protein sequence ID" value="KAE9039110.1"/>
    <property type="molecule type" value="Genomic_DNA"/>
</dbReference>
<comment type="caution">
    <text evidence="2">The sequence shown here is derived from an EMBL/GenBank/DDBJ whole genome shotgun (WGS) entry which is preliminary data.</text>
</comment>
<evidence type="ECO:0000313" key="6">
    <source>
        <dbReference type="Proteomes" id="UP000434957"/>
    </source>
</evidence>
<keyword evidence="1" id="KW-0732">Signal</keyword>
<evidence type="ECO:0000313" key="7">
    <source>
        <dbReference type="Proteomes" id="UP000435112"/>
    </source>
</evidence>
<proteinExistence type="predicted"/>
<protein>
    <submittedName>
        <fullName evidence="2">Uncharacterized protein</fullName>
    </submittedName>
</protein>
<dbReference type="EMBL" id="QXFT01000218">
    <property type="protein sequence ID" value="KAE9350573.1"/>
    <property type="molecule type" value="Genomic_DNA"/>
</dbReference>
<accession>A0A6A3N4E4</accession>
<feature type="chain" id="PRO_5036380211" evidence="1">
    <location>
        <begin position="30"/>
        <end position="42"/>
    </location>
</feature>
<gene>
    <name evidence="3" type="ORF">PR001_g5215</name>
    <name evidence="2" type="ORF">PR002_g5670</name>
    <name evidence="4" type="ORF">PR003_g5312</name>
</gene>
<reference evidence="5 7" key="1">
    <citation type="submission" date="2018-09" db="EMBL/GenBank/DDBJ databases">
        <title>Genomic investigation of the strawberry pathogen Phytophthora fragariae indicates pathogenicity is determined by transcriptional variation in three key races.</title>
        <authorList>
            <person name="Adams T.M."/>
            <person name="Armitage A.D."/>
            <person name="Sobczyk M.K."/>
            <person name="Bates H.J."/>
            <person name="Dunwell J.M."/>
            <person name="Nellist C.F."/>
            <person name="Harrison R.J."/>
        </authorList>
    </citation>
    <scope>NUCLEOTIDE SEQUENCE [LARGE SCALE GENOMIC DNA]</scope>
    <source>
        <strain evidence="3 5">SCRP249</strain>
        <strain evidence="2 7">SCRP324</strain>
        <strain evidence="4 6">SCRP333</strain>
    </source>
</reference>
<sequence>MILAWGRSCVESLRATLSVALLLWNLVKLEPNQYGYQLCIYR</sequence>